<evidence type="ECO:0000259" key="4">
    <source>
        <dbReference type="SMART" id="SM00796"/>
    </source>
</evidence>
<sequence>MVTVMQIRTVGTSALLIEVDDPLAWFAALDAERAAGRLDVTDIVPGARTVLLDGVASVTSLAATLRDRPPPAPTFVADDDLDIPVTFDGPDLGGVAAHVGLSTEAVVEALTSATFRVAFGGFAPGFAYLSGLPWSVPRLDSPRPRVPAGSVALAAEFAGIYPTASPGGWQLVGRTDTVLFDIDRTPPALLTPGRTVRFVAVA</sequence>
<keyword evidence="2" id="KW-0378">Hydrolase</keyword>
<keyword evidence="6" id="KW-1185">Reference proteome</keyword>
<protein>
    <recommendedName>
        <fullName evidence="4">Carboxyltransferase domain-containing protein</fullName>
    </recommendedName>
</protein>
<accession>A0A919PQ69</accession>
<dbReference type="PANTHER" id="PTHR34698">
    <property type="entry name" value="5-OXOPROLINASE SUBUNIT B"/>
    <property type="match status" value="1"/>
</dbReference>
<proteinExistence type="predicted"/>
<feature type="domain" description="Carboxyltransferase" evidence="4">
    <location>
        <begin position="5"/>
        <end position="190"/>
    </location>
</feature>
<evidence type="ECO:0000313" key="6">
    <source>
        <dbReference type="Proteomes" id="UP000660611"/>
    </source>
</evidence>
<evidence type="ECO:0000256" key="2">
    <source>
        <dbReference type="ARBA" id="ARBA00022801"/>
    </source>
</evidence>
<dbReference type="InterPro" id="IPR029000">
    <property type="entry name" value="Cyclophilin-like_dom_sf"/>
</dbReference>
<dbReference type="GO" id="GO:0005524">
    <property type="term" value="F:ATP binding"/>
    <property type="evidence" value="ECO:0007669"/>
    <property type="project" value="UniProtKB-KW"/>
</dbReference>
<gene>
    <name evidence="5" type="ORF">Dsi01nite_057430</name>
</gene>
<keyword evidence="1" id="KW-0547">Nucleotide-binding</keyword>
<dbReference type="Pfam" id="PF02682">
    <property type="entry name" value="CT_C_D"/>
    <property type="match status" value="1"/>
</dbReference>
<dbReference type="Gene3D" id="3.30.1360.40">
    <property type="match status" value="1"/>
</dbReference>
<evidence type="ECO:0000256" key="3">
    <source>
        <dbReference type="ARBA" id="ARBA00022840"/>
    </source>
</evidence>
<evidence type="ECO:0000256" key="1">
    <source>
        <dbReference type="ARBA" id="ARBA00022741"/>
    </source>
</evidence>
<dbReference type="EMBL" id="BONQ01000084">
    <property type="protein sequence ID" value="GIG47702.1"/>
    <property type="molecule type" value="Genomic_DNA"/>
</dbReference>
<dbReference type="PANTHER" id="PTHR34698:SF2">
    <property type="entry name" value="5-OXOPROLINASE SUBUNIT B"/>
    <property type="match status" value="1"/>
</dbReference>
<dbReference type="Proteomes" id="UP000660611">
    <property type="component" value="Unassembled WGS sequence"/>
</dbReference>
<dbReference type="SMART" id="SM00796">
    <property type="entry name" value="AHS1"/>
    <property type="match status" value="1"/>
</dbReference>
<dbReference type="Gene3D" id="2.40.100.10">
    <property type="entry name" value="Cyclophilin-like"/>
    <property type="match status" value="1"/>
</dbReference>
<dbReference type="InterPro" id="IPR010016">
    <property type="entry name" value="PxpB"/>
</dbReference>
<dbReference type="AlphaFoldDB" id="A0A919PQ69"/>
<organism evidence="5 6">
    <name type="scientific">Dactylosporangium siamense</name>
    <dbReference type="NCBI Taxonomy" id="685454"/>
    <lineage>
        <taxon>Bacteria</taxon>
        <taxon>Bacillati</taxon>
        <taxon>Actinomycetota</taxon>
        <taxon>Actinomycetes</taxon>
        <taxon>Micromonosporales</taxon>
        <taxon>Micromonosporaceae</taxon>
        <taxon>Dactylosporangium</taxon>
    </lineage>
</organism>
<reference evidence="5" key="1">
    <citation type="submission" date="2021-01" db="EMBL/GenBank/DDBJ databases">
        <title>Whole genome shotgun sequence of Dactylosporangium siamense NBRC 106093.</title>
        <authorList>
            <person name="Komaki H."/>
            <person name="Tamura T."/>
        </authorList>
    </citation>
    <scope>NUCLEOTIDE SEQUENCE</scope>
    <source>
        <strain evidence="5">NBRC 106093</strain>
    </source>
</reference>
<dbReference type="SUPFAM" id="SSF50891">
    <property type="entry name" value="Cyclophilin-like"/>
    <property type="match status" value="1"/>
</dbReference>
<evidence type="ECO:0000313" key="5">
    <source>
        <dbReference type="EMBL" id="GIG47702.1"/>
    </source>
</evidence>
<dbReference type="GO" id="GO:0016787">
    <property type="term" value="F:hydrolase activity"/>
    <property type="evidence" value="ECO:0007669"/>
    <property type="project" value="UniProtKB-KW"/>
</dbReference>
<name>A0A919PQ69_9ACTN</name>
<comment type="caution">
    <text evidence="5">The sequence shown here is derived from an EMBL/GenBank/DDBJ whole genome shotgun (WGS) entry which is preliminary data.</text>
</comment>
<keyword evidence="3" id="KW-0067">ATP-binding</keyword>
<dbReference type="InterPro" id="IPR003833">
    <property type="entry name" value="CT_C_D"/>
</dbReference>